<name>A0ABU2YMM1_9FLAO</name>
<dbReference type="RefSeq" id="WP_311428169.1">
    <property type="nucleotide sequence ID" value="NZ_JAVRIA010000008.1"/>
</dbReference>
<organism evidence="1 2">
    <name type="scientific">Microcosmobacter mediterraneus</name>
    <dbReference type="NCBI Taxonomy" id="3075607"/>
    <lineage>
        <taxon>Bacteria</taxon>
        <taxon>Pseudomonadati</taxon>
        <taxon>Bacteroidota</taxon>
        <taxon>Flavobacteriia</taxon>
        <taxon>Flavobacteriales</taxon>
        <taxon>Flavobacteriaceae</taxon>
        <taxon>Microcosmobacter</taxon>
    </lineage>
</organism>
<proteinExistence type="predicted"/>
<evidence type="ECO:0000313" key="1">
    <source>
        <dbReference type="EMBL" id="MDT0559404.1"/>
    </source>
</evidence>
<reference evidence="1 2" key="1">
    <citation type="submission" date="2023-09" db="EMBL/GenBank/DDBJ databases">
        <authorList>
            <person name="Rey-Velasco X."/>
        </authorList>
    </citation>
    <scope>NUCLEOTIDE SEQUENCE [LARGE SCALE GENOMIC DNA]</scope>
    <source>
        <strain evidence="1 2">W332</strain>
    </source>
</reference>
<dbReference type="EMBL" id="JAVRIA010000008">
    <property type="protein sequence ID" value="MDT0559404.1"/>
    <property type="molecule type" value="Genomic_DNA"/>
</dbReference>
<dbReference type="Proteomes" id="UP001259492">
    <property type="component" value="Unassembled WGS sequence"/>
</dbReference>
<feature type="non-terminal residue" evidence="1">
    <location>
        <position position="197"/>
    </location>
</feature>
<accession>A0ABU2YMM1</accession>
<evidence type="ECO:0000313" key="2">
    <source>
        <dbReference type="Proteomes" id="UP001259492"/>
    </source>
</evidence>
<comment type="caution">
    <text evidence="1">The sequence shown here is derived from an EMBL/GenBank/DDBJ whole genome shotgun (WGS) entry which is preliminary data.</text>
</comment>
<protein>
    <submittedName>
        <fullName evidence="1">Uncharacterized protein</fullName>
    </submittedName>
</protein>
<sequence>MRENYLLSLFLGFIGVFISFSQSGINESYAIVSINGAANAYYDLQANTGNIDFDSANLGTFNMSNPSETLVLNGAQNKTYKCNTDQITNGFLNYRIYLSSNPSPPAFIGSQIFFLSNDGTTGCGGTDQLQTWEAIAANINVLNGLCNGDYILEVYTTADYTFTSGGGGSGTHFANNAIANYKANFTIQDDIDPTITC</sequence>
<gene>
    <name evidence="1" type="ORF">RM697_12130</name>
</gene>
<keyword evidence="2" id="KW-1185">Reference proteome</keyword>